<feature type="compositionally biased region" description="Polar residues" evidence="1">
    <location>
        <begin position="17"/>
        <end position="40"/>
    </location>
</feature>
<organism evidence="2 3">
    <name type="scientific">Guyanagaster necrorhizus</name>
    <dbReference type="NCBI Taxonomy" id="856835"/>
    <lineage>
        <taxon>Eukaryota</taxon>
        <taxon>Fungi</taxon>
        <taxon>Dikarya</taxon>
        <taxon>Basidiomycota</taxon>
        <taxon>Agaricomycotina</taxon>
        <taxon>Agaricomycetes</taxon>
        <taxon>Agaricomycetidae</taxon>
        <taxon>Agaricales</taxon>
        <taxon>Marasmiineae</taxon>
        <taxon>Physalacriaceae</taxon>
        <taxon>Guyanagaster</taxon>
    </lineage>
</organism>
<feature type="region of interest" description="Disordered" evidence="1">
    <location>
        <begin position="16"/>
        <end position="84"/>
    </location>
</feature>
<evidence type="ECO:0000256" key="1">
    <source>
        <dbReference type="SAM" id="MobiDB-lite"/>
    </source>
</evidence>
<dbReference type="EMBL" id="MU250528">
    <property type="protein sequence ID" value="KAG7449148.1"/>
    <property type="molecule type" value="Genomic_DNA"/>
</dbReference>
<reference evidence="2" key="1">
    <citation type="submission" date="2020-11" db="EMBL/GenBank/DDBJ databases">
        <title>Adaptations for nitrogen fixation in a non-lichenized fungal sporocarp promotes dispersal by wood-feeding termites.</title>
        <authorList>
            <consortium name="DOE Joint Genome Institute"/>
            <person name="Koch R.A."/>
            <person name="Yoon G."/>
            <person name="Arayal U."/>
            <person name="Lail K."/>
            <person name="Amirebrahimi M."/>
            <person name="Labutti K."/>
            <person name="Lipzen A."/>
            <person name="Riley R."/>
            <person name="Barry K."/>
            <person name="Henrissat B."/>
            <person name="Grigoriev I.V."/>
            <person name="Herr J.R."/>
            <person name="Aime M.C."/>
        </authorList>
    </citation>
    <scope>NUCLEOTIDE SEQUENCE</scope>
    <source>
        <strain evidence="2">MCA 3950</strain>
    </source>
</reference>
<sequence>MYGKRTAVKPWIPNVLPSESASMAPSTRTAPSQHSHNTCTIPGMASRHDQSRSQAIRQHPELRKLPSVPQSPAELPPPYTTGNNSIIQGWAQPPDGGIPTPTTSIPKIYRQQMKEHKLARKTTIDYFTRLEQLGTLTGVRDDTTDTRYMVECIKTGLPPIYLTTILNKEQYIPSSYDEWKG</sequence>
<dbReference type="RefSeq" id="XP_043042648.1">
    <property type="nucleotide sequence ID" value="XM_043176873.1"/>
</dbReference>
<accession>A0A9P8AV50</accession>
<gene>
    <name evidence="2" type="ORF">BT62DRAFT_1002720</name>
</gene>
<dbReference type="AlphaFoldDB" id="A0A9P8AV50"/>
<dbReference type="OrthoDB" id="3132027at2759"/>
<comment type="caution">
    <text evidence="2">The sequence shown here is derived from an EMBL/GenBank/DDBJ whole genome shotgun (WGS) entry which is preliminary data.</text>
</comment>
<protein>
    <submittedName>
        <fullName evidence="2">Uncharacterized protein</fullName>
    </submittedName>
</protein>
<dbReference type="Proteomes" id="UP000812287">
    <property type="component" value="Unassembled WGS sequence"/>
</dbReference>
<evidence type="ECO:0000313" key="3">
    <source>
        <dbReference type="Proteomes" id="UP000812287"/>
    </source>
</evidence>
<keyword evidence="3" id="KW-1185">Reference proteome</keyword>
<proteinExistence type="predicted"/>
<dbReference type="GeneID" id="66099160"/>
<evidence type="ECO:0000313" key="2">
    <source>
        <dbReference type="EMBL" id="KAG7449148.1"/>
    </source>
</evidence>
<name>A0A9P8AV50_9AGAR</name>